<dbReference type="GO" id="GO:0005096">
    <property type="term" value="F:GTPase activator activity"/>
    <property type="evidence" value="ECO:0007669"/>
    <property type="project" value="UniProtKB-KW"/>
</dbReference>
<keyword evidence="1" id="KW-0343">GTPase activation</keyword>
<dbReference type="AlphaFoldDB" id="A0A075AAE8"/>
<dbReference type="InterPro" id="IPR000195">
    <property type="entry name" value="Rab-GAP-TBC_dom"/>
</dbReference>
<evidence type="ECO:0000313" key="5">
    <source>
        <dbReference type="Proteomes" id="UP000054324"/>
    </source>
</evidence>
<dbReference type="InterPro" id="IPR050302">
    <property type="entry name" value="Rab_GAP_TBC_domain"/>
</dbReference>
<dbReference type="GeneID" id="20315408"/>
<dbReference type="Gene3D" id="1.10.472.80">
    <property type="entry name" value="Ypt/Rab-GAP domain of gyp1p, domain 3"/>
    <property type="match status" value="1"/>
</dbReference>
<dbReference type="GO" id="GO:0031267">
    <property type="term" value="F:small GTPase binding"/>
    <property type="evidence" value="ECO:0007669"/>
    <property type="project" value="TreeGrafter"/>
</dbReference>
<dbReference type="SMART" id="SM00164">
    <property type="entry name" value="TBC"/>
    <property type="match status" value="1"/>
</dbReference>
<dbReference type="STRING" id="6198.A0A075AAE8"/>
<evidence type="ECO:0000256" key="1">
    <source>
        <dbReference type="ARBA" id="ARBA00022468"/>
    </source>
</evidence>
<dbReference type="EMBL" id="KL596631">
    <property type="protein sequence ID" value="KER32730.1"/>
    <property type="molecule type" value="Genomic_DNA"/>
</dbReference>
<gene>
    <name evidence="4" type="ORF">T265_01220</name>
</gene>
<dbReference type="PANTHER" id="PTHR47219:SF10">
    <property type="entry name" value="GROWTH HORMONE-REGULATED TBC PROTEIN 1"/>
    <property type="match status" value="1"/>
</dbReference>
<accession>A0A075AAE8</accession>
<dbReference type="CTD" id="20315408"/>
<feature type="domain" description="Rab-GAP TBC" evidence="3">
    <location>
        <begin position="86"/>
        <end position="282"/>
    </location>
</feature>
<protein>
    <recommendedName>
        <fullName evidence="3">Rab-GAP TBC domain-containing protein</fullName>
    </recommendedName>
</protein>
<evidence type="ECO:0000313" key="4">
    <source>
        <dbReference type="EMBL" id="KER32730.1"/>
    </source>
</evidence>
<evidence type="ECO:0000259" key="3">
    <source>
        <dbReference type="PROSITE" id="PS50086"/>
    </source>
</evidence>
<comment type="function">
    <text evidence="2">May act as a GTPase-activating protein for Rab family protein(s).</text>
</comment>
<organism evidence="4 5">
    <name type="scientific">Opisthorchis viverrini</name>
    <name type="common">Southeast Asian liver fluke</name>
    <dbReference type="NCBI Taxonomy" id="6198"/>
    <lineage>
        <taxon>Eukaryota</taxon>
        <taxon>Metazoa</taxon>
        <taxon>Spiralia</taxon>
        <taxon>Lophotrochozoa</taxon>
        <taxon>Platyhelminthes</taxon>
        <taxon>Trematoda</taxon>
        <taxon>Digenea</taxon>
        <taxon>Opisthorchiida</taxon>
        <taxon>Opisthorchiata</taxon>
        <taxon>Opisthorchiidae</taxon>
        <taxon>Opisthorchis</taxon>
    </lineage>
</organism>
<dbReference type="PANTHER" id="PTHR47219">
    <property type="entry name" value="RAB GTPASE-ACTIVATING PROTEIN 1-LIKE"/>
    <property type="match status" value="1"/>
</dbReference>
<dbReference type="InterPro" id="IPR035969">
    <property type="entry name" value="Rab-GAP_TBC_sf"/>
</dbReference>
<dbReference type="Proteomes" id="UP000054324">
    <property type="component" value="Unassembled WGS sequence"/>
</dbReference>
<dbReference type="PROSITE" id="PS50086">
    <property type="entry name" value="TBC_RABGAP"/>
    <property type="match status" value="1"/>
</dbReference>
<dbReference type="FunFam" id="1.10.8.270:FF:000016">
    <property type="entry name" value="TBC1 domain family member 2A"/>
    <property type="match status" value="1"/>
</dbReference>
<dbReference type="OrthoDB" id="294251at2759"/>
<evidence type="ECO:0000256" key="2">
    <source>
        <dbReference type="ARBA" id="ARBA00043879"/>
    </source>
</evidence>
<keyword evidence="5" id="KW-1185">Reference proteome</keyword>
<reference evidence="4 5" key="1">
    <citation type="submission" date="2013-11" db="EMBL/GenBank/DDBJ databases">
        <title>Opisthorchis viverrini - life in the bile duct.</title>
        <authorList>
            <person name="Young N.D."/>
            <person name="Nagarajan N."/>
            <person name="Lin S.J."/>
            <person name="Korhonen P.K."/>
            <person name="Jex A.R."/>
            <person name="Hall R.S."/>
            <person name="Safavi-Hemami H."/>
            <person name="Kaewkong W."/>
            <person name="Bertrand D."/>
            <person name="Gao S."/>
            <person name="Seet Q."/>
            <person name="Wongkham S."/>
            <person name="Teh B.T."/>
            <person name="Wongkham C."/>
            <person name="Intapan P.M."/>
            <person name="Maleewong W."/>
            <person name="Yang X."/>
            <person name="Hu M."/>
            <person name="Wang Z."/>
            <person name="Hofmann A."/>
            <person name="Sternberg P.W."/>
            <person name="Tan P."/>
            <person name="Wang J."/>
            <person name="Gasser R.B."/>
        </authorList>
    </citation>
    <scope>NUCLEOTIDE SEQUENCE [LARGE SCALE GENOMIC DNA]</scope>
</reference>
<dbReference type="Gene3D" id="1.10.8.270">
    <property type="entry name" value="putative rabgap domain of human tbc1 domain family member 14 like domains"/>
    <property type="match status" value="1"/>
</dbReference>
<dbReference type="KEGG" id="ovi:T265_01220"/>
<dbReference type="Pfam" id="PF00566">
    <property type="entry name" value="RabGAP-TBC"/>
    <property type="match status" value="1"/>
</dbReference>
<dbReference type="SUPFAM" id="SSF47923">
    <property type="entry name" value="Ypt/Rab-GAP domain of gyp1p"/>
    <property type="match status" value="2"/>
</dbReference>
<name>A0A075AAE8_OPIVI</name>
<dbReference type="RefSeq" id="XP_009163469.1">
    <property type="nucleotide sequence ID" value="XM_009165205.1"/>
</dbReference>
<proteinExistence type="predicted"/>
<sequence>MNVHREVHFAVLTASDSELPEYGFEAPVYVNPTDYIDFKNGYTDTLNHRRSRWAEQFSRKSIARGRKLKRFCRKGIPPASRPEVVFFQMLNLFQIWMMVSGAKSRMEASPGLYLEALSKEPDKKIMSVILADLPRTFPENVFFKNFTDPESKLPSLKRVLVAFAAQFPKVGYCQGFNYITAMLLLVLRGSPEANEERAFWLLDALINHLLPPYYSDDMVSVRRDCMVLGDLIKLRDPALNSIVVNSGVNYTTLCAKWFICLYADVLPIETTMRIFDCLFYEGDKILFRAGFALIRLHRNHLLQCDEFPALLTTFRSMCQDKQTLWCHEFLQATECAAPGRLMFQALRKYITKIYMYRDISNIMVTET</sequence>